<dbReference type="Proteomes" id="UP001153076">
    <property type="component" value="Unassembled WGS sequence"/>
</dbReference>
<evidence type="ECO:0000313" key="1">
    <source>
        <dbReference type="EMBL" id="KAJ8437198.1"/>
    </source>
</evidence>
<gene>
    <name evidence="1" type="ORF">Cgig2_007548</name>
</gene>
<name>A0A9Q1K5L8_9CARY</name>
<sequence>MGEELSEVRRVAVAVNLGEEGLEHPTWVDDCKQLGKQQKGGYGKVTYVGRSRKCIVVKDVMGLEEMRRMVTEITGSDLFEHKLLYNLKCIQQMLMAVERRGNGEHGYSYVGGNDGLTRRAQKAGAACERRTHTCDHGVVCTKSVRNGTTNVTGCLLRMLLMSTTSNLVAEKHCLCTTPILEDLTRGHCLRPTRWM</sequence>
<keyword evidence="2" id="KW-1185">Reference proteome</keyword>
<dbReference type="AlphaFoldDB" id="A0A9Q1K5L8"/>
<reference evidence="1" key="1">
    <citation type="submission" date="2022-04" db="EMBL/GenBank/DDBJ databases">
        <title>Carnegiea gigantea Genome sequencing and assembly v2.</title>
        <authorList>
            <person name="Copetti D."/>
            <person name="Sanderson M.J."/>
            <person name="Burquez A."/>
            <person name="Wojciechowski M.F."/>
        </authorList>
    </citation>
    <scope>NUCLEOTIDE SEQUENCE</scope>
    <source>
        <strain evidence="1">SGP5-SGP5p</strain>
        <tissue evidence="1">Aerial part</tissue>
    </source>
</reference>
<accession>A0A9Q1K5L8</accession>
<dbReference type="EMBL" id="JAKOGI010000313">
    <property type="protein sequence ID" value="KAJ8437198.1"/>
    <property type="molecule type" value="Genomic_DNA"/>
</dbReference>
<organism evidence="1 2">
    <name type="scientific">Carnegiea gigantea</name>
    <dbReference type="NCBI Taxonomy" id="171969"/>
    <lineage>
        <taxon>Eukaryota</taxon>
        <taxon>Viridiplantae</taxon>
        <taxon>Streptophyta</taxon>
        <taxon>Embryophyta</taxon>
        <taxon>Tracheophyta</taxon>
        <taxon>Spermatophyta</taxon>
        <taxon>Magnoliopsida</taxon>
        <taxon>eudicotyledons</taxon>
        <taxon>Gunneridae</taxon>
        <taxon>Pentapetalae</taxon>
        <taxon>Caryophyllales</taxon>
        <taxon>Cactineae</taxon>
        <taxon>Cactaceae</taxon>
        <taxon>Cactoideae</taxon>
        <taxon>Echinocereeae</taxon>
        <taxon>Carnegiea</taxon>
    </lineage>
</organism>
<comment type="caution">
    <text evidence="1">The sequence shown here is derived from an EMBL/GenBank/DDBJ whole genome shotgun (WGS) entry which is preliminary data.</text>
</comment>
<proteinExistence type="predicted"/>
<evidence type="ECO:0000313" key="2">
    <source>
        <dbReference type="Proteomes" id="UP001153076"/>
    </source>
</evidence>
<protein>
    <submittedName>
        <fullName evidence="1">Uncharacterized protein</fullName>
    </submittedName>
</protein>